<organism evidence="1 2">
    <name type="scientific">Synaphobranchus kaupii</name>
    <name type="common">Kaup's arrowtooth eel</name>
    <dbReference type="NCBI Taxonomy" id="118154"/>
    <lineage>
        <taxon>Eukaryota</taxon>
        <taxon>Metazoa</taxon>
        <taxon>Chordata</taxon>
        <taxon>Craniata</taxon>
        <taxon>Vertebrata</taxon>
        <taxon>Euteleostomi</taxon>
        <taxon>Actinopterygii</taxon>
        <taxon>Neopterygii</taxon>
        <taxon>Teleostei</taxon>
        <taxon>Anguilliformes</taxon>
        <taxon>Synaphobranchidae</taxon>
        <taxon>Synaphobranchus</taxon>
    </lineage>
</organism>
<proteinExistence type="predicted"/>
<keyword evidence="2" id="KW-1185">Reference proteome</keyword>
<dbReference type="Proteomes" id="UP001152622">
    <property type="component" value="Chromosome 15"/>
</dbReference>
<sequence length="112" mass="12642">MHDHFRVLTKAAPPLPVSEIEDGRMAESSRFTRCLLELPKVTVNDVRRIARMCTQTPQSKLEKAATKRARHRRKAIYDTLQFHPDGPATREGAHCSLPVDCAPKIRIPNTVS</sequence>
<gene>
    <name evidence="1" type="ORF">SKAU_G00342170</name>
</gene>
<reference evidence="1" key="1">
    <citation type="journal article" date="2023" name="Science">
        <title>Genome structures resolve the early diversification of teleost fishes.</title>
        <authorList>
            <person name="Parey E."/>
            <person name="Louis A."/>
            <person name="Montfort J."/>
            <person name="Bouchez O."/>
            <person name="Roques C."/>
            <person name="Iampietro C."/>
            <person name="Lluch J."/>
            <person name="Castinel A."/>
            <person name="Donnadieu C."/>
            <person name="Desvignes T."/>
            <person name="Floi Bucao C."/>
            <person name="Jouanno E."/>
            <person name="Wen M."/>
            <person name="Mejri S."/>
            <person name="Dirks R."/>
            <person name="Jansen H."/>
            <person name="Henkel C."/>
            <person name="Chen W.J."/>
            <person name="Zahm M."/>
            <person name="Cabau C."/>
            <person name="Klopp C."/>
            <person name="Thompson A.W."/>
            <person name="Robinson-Rechavi M."/>
            <person name="Braasch I."/>
            <person name="Lecointre G."/>
            <person name="Bobe J."/>
            <person name="Postlethwait J.H."/>
            <person name="Berthelot C."/>
            <person name="Roest Crollius H."/>
            <person name="Guiguen Y."/>
        </authorList>
    </citation>
    <scope>NUCLEOTIDE SEQUENCE</scope>
    <source>
        <strain evidence="1">WJC10195</strain>
    </source>
</reference>
<name>A0A9Q1IJJ1_SYNKA</name>
<evidence type="ECO:0000313" key="1">
    <source>
        <dbReference type="EMBL" id="KAJ8341926.1"/>
    </source>
</evidence>
<accession>A0A9Q1IJJ1</accession>
<dbReference type="EMBL" id="JAINUF010000015">
    <property type="protein sequence ID" value="KAJ8341926.1"/>
    <property type="molecule type" value="Genomic_DNA"/>
</dbReference>
<dbReference type="AlphaFoldDB" id="A0A9Q1IJJ1"/>
<comment type="caution">
    <text evidence="1">The sequence shown here is derived from an EMBL/GenBank/DDBJ whole genome shotgun (WGS) entry which is preliminary data.</text>
</comment>
<evidence type="ECO:0000313" key="2">
    <source>
        <dbReference type="Proteomes" id="UP001152622"/>
    </source>
</evidence>
<protein>
    <submittedName>
        <fullName evidence="1">Uncharacterized protein</fullName>
    </submittedName>
</protein>